<dbReference type="SMART" id="SM00226">
    <property type="entry name" value="LMWPc"/>
    <property type="match status" value="1"/>
</dbReference>
<organism evidence="3 4">
    <name type="scientific">Corynebacterium accolens</name>
    <dbReference type="NCBI Taxonomy" id="38284"/>
    <lineage>
        <taxon>Bacteria</taxon>
        <taxon>Bacillati</taxon>
        <taxon>Actinomycetota</taxon>
        <taxon>Actinomycetes</taxon>
        <taxon>Mycobacteriales</taxon>
        <taxon>Corynebacteriaceae</taxon>
        <taxon>Corynebacterium</taxon>
    </lineage>
</organism>
<dbReference type="EMBL" id="NWBP01000036">
    <property type="protein sequence ID" value="PCC81922.1"/>
    <property type="molecule type" value="Genomic_DNA"/>
</dbReference>
<proteinExistence type="predicted"/>
<sequence>MTKVLFLCSSNRGKSQMAAALAKLHAPSWEVYSAGVQVAEPGQSGDVNLEASHCLAEVGADMSEGTPKPVDPELAANVDHVIIVGGAEYDGPAERWEIEDPSQRGVEGKQRMVELRDDIDARVKELIARHN</sequence>
<dbReference type="PANTHER" id="PTHR43428">
    <property type="entry name" value="ARSENATE REDUCTASE"/>
    <property type="match status" value="1"/>
</dbReference>
<dbReference type="Proteomes" id="UP000218690">
    <property type="component" value="Unassembled WGS sequence"/>
</dbReference>
<name>A0A2A4AHG5_9CORY</name>
<evidence type="ECO:0000313" key="3">
    <source>
        <dbReference type="EMBL" id="PCC81922.1"/>
    </source>
</evidence>
<keyword evidence="1" id="KW-0059">Arsenical resistance</keyword>
<evidence type="ECO:0000256" key="1">
    <source>
        <dbReference type="ARBA" id="ARBA00022849"/>
    </source>
</evidence>
<comment type="caution">
    <text evidence="3">The sequence shown here is derived from an EMBL/GenBank/DDBJ whole genome shotgun (WGS) entry which is preliminary data.</text>
</comment>
<feature type="domain" description="Phosphotyrosine protein phosphatase I" evidence="2">
    <location>
        <begin position="2"/>
        <end position="129"/>
    </location>
</feature>
<dbReference type="SUPFAM" id="SSF52788">
    <property type="entry name" value="Phosphotyrosine protein phosphatases I"/>
    <property type="match status" value="1"/>
</dbReference>
<dbReference type="GO" id="GO:0046685">
    <property type="term" value="P:response to arsenic-containing substance"/>
    <property type="evidence" value="ECO:0007669"/>
    <property type="project" value="UniProtKB-KW"/>
</dbReference>
<dbReference type="InterPro" id="IPR023485">
    <property type="entry name" value="Ptyr_pPase"/>
</dbReference>
<dbReference type="PANTHER" id="PTHR43428:SF1">
    <property type="entry name" value="ARSENATE REDUCTASE"/>
    <property type="match status" value="1"/>
</dbReference>
<reference evidence="3 4" key="1">
    <citation type="submission" date="2017-09" db="EMBL/GenBank/DDBJ databases">
        <title>Draft Genome Sequence of Corynebacterium accolens AH4003.</title>
        <authorList>
            <person name="Chen Y."/>
            <person name="Oosthuysen W.F."/>
            <person name="Kelley S."/>
            <person name="Horswill A."/>
        </authorList>
    </citation>
    <scope>NUCLEOTIDE SEQUENCE [LARGE SCALE GENOMIC DNA]</scope>
    <source>
        <strain evidence="3 4">AH4003</strain>
    </source>
</reference>
<accession>A0A2A4AHG5</accession>
<protein>
    <submittedName>
        <fullName evidence="3">Low molecular weight phosphatase family protein</fullName>
    </submittedName>
</protein>
<dbReference type="Gene3D" id="3.40.50.2300">
    <property type="match status" value="1"/>
</dbReference>
<dbReference type="InterPro" id="IPR036196">
    <property type="entry name" value="Ptyr_pPase_sf"/>
</dbReference>
<dbReference type="AlphaFoldDB" id="A0A2A4AHG5"/>
<evidence type="ECO:0000259" key="2">
    <source>
        <dbReference type="SMART" id="SM00226"/>
    </source>
</evidence>
<dbReference type="Pfam" id="PF01451">
    <property type="entry name" value="LMWPc"/>
    <property type="match status" value="1"/>
</dbReference>
<evidence type="ECO:0000313" key="4">
    <source>
        <dbReference type="Proteomes" id="UP000218690"/>
    </source>
</evidence>
<gene>
    <name evidence="3" type="ORF">COM45_12040</name>
</gene>